<dbReference type="Proteomes" id="UP000069030">
    <property type="component" value="Chromosome"/>
</dbReference>
<sequence>MENQITKEDLRLFAQTIIGELKEILVKQNKEASLDWVKAKVARQLLSISAASLQTLRISGKLRYRKILGSYYYNRADIDNLFKE</sequence>
<organism evidence="1 2">
    <name type="scientific">Myroides odoratimimus</name>
    <dbReference type="NCBI Taxonomy" id="76832"/>
    <lineage>
        <taxon>Bacteria</taxon>
        <taxon>Pseudomonadati</taxon>
        <taxon>Bacteroidota</taxon>
        <taxon>Flavobacteriia</taxon>
        <taxon>Flavobacteriales</taxon>
        <taxon>Flavobacteriaceae</taxon>
        <taxon>Myroides</taxon>
    </lineage>
</organism>
<evidence type="ECO:0000313" key="1">
    <source>
        <dbReference type="EMBL" id="ALU27405.1"/>
    </source>
</evidence>
<name>A0A0S7ECG0_9FLAO</name>
<dbReference type="AlphaFoldDB" id="A0A0S7ECG0"/>
<dbReference type="EMBL" id="CP013690">
    <property type="protein sequence ID" value="ALU27405.1"/>
    <property type="molecule type" value="Genomic_DNA"/>
</dbReference>
<protein>
    <submittedName>
        <fullName evidence="1">Uncharacterized protein</fullName>
    </submittedName>
</protein>
<dbReference type="KEGG" id="mod:AS202_15140"/>
<evidence type="ECO:0000313" key="2">
    <source>
        <dbReference type="Proteomes" id="UP000069030"/>
    </source>
</evidence>
<reference evidence="1 2" key="1">
    <citation type="journal article" date="2016" name="J. Zhejiang Univ. Sci. B">
        <title>Antibiotic resistance mechanisms of Myroides sp.</title>
        <authorList>
            <person name="Hu S."/>
            <person name="Yuan S."/>
            <person name="Qu H."/>
            <person name="Jiang T."/>
            <person name="Zhou Y."/>
            <person name="Wang M."/>
            <person name="Ming D."/>
        </authorList>
    </citation>
    <scope>NUCLEOTIDE SEQUENCE [LARGE SCALE GENOMIC DNA]</scope>
    <source>
        <strain evidence="1 2">PR63039</strain>
    </source>
</reference>
<gene>
    <name evidence="1" type="ORF">AS202_15140</name>
</gene>
<dbReference type="RefSeq" id="WP_058699617.1">
    <property type="nucleotide sequence ID" value="NZ_BCMQ01000012.1"/>
</dbReference>
<proteinExistence type="predicted"/>
<accession>A0A0S7ECG0</accession>